<dbReference type="PIRSF" id="PIRSF003085">
    <property type="entry name" value="CMAS"/>
    <property type="match status" value="1"/>
</dbReference>
<dbReference type="PANTHER" id="PTHR43667:SF1">
    <property type="entry name" value="CYCLOPROPANE-FATTY-ACYL-PHOSPHOLIPID SYNTHASE"/>
    <property type="match status" value="1"/>
</dbReference>
<dbReference type="SUPFAM" id="SSF53335">
    <property type="entry name" value="S-adenosyl-L-methionine-dependent methyltransferases"/>
    <property type="match status" value="1"/>
</dbReference>
<evidence type="ECO:0000256" key="4">
    <source>
        <dbReference type="ARBA" id="ARBA00022691"/>
    </source>
</evidence>
<comment type="similarity">
    <text evidence="1">Belongs to the CFA/CMAS family.</text>
</comment>
<dbReference type="CDD" id="cd02440">
    <property type="entry name" value="AdoMet_MTases"/>
    <property type="match status" value="1"/>
</dbReference>
<dbReference type="InterPro" id="IPR050723">
    <property type="entry name" value="CFA/CMAS"/>
</dbReference>
<reference evidence="8 9" key="1">
    <citation type="submission" date="2009-03" db="EMBL/GenBank/DDBJ databases">
        <authorList>
            <person name="Setubal J.C."/>
            <person name="Boyle S."/>
            <person name="Crasta O.R."/>
            <person name="Gillespie J.J."/>
            <person name="Kenyon R.W."/>
            <person name="Lu J."/>
            <person name="Mane S."/>
            <person name="Nagrani S."/>
            <person name="Shallom J.M."/>
            <person name="Shallom S."/>
            <person name="Shukla M."/>
            <person name="Snyder E.E."/>
            <person name="Sobral B.W."/>
            <person name="Wattam A.R."/>
            <person name="Will R."/>
            <person name="Williams K."/>
            <person name="Yoo H."/>
            <person name="Bruce D.H."/>
            <person name="Detter C."/>
            <person name="Munk C."/>
            <person name="Brettin T.S."/>
            <person name="Ficht T."/>
        </authorList>
    </citation>
    <scope>NUCLEOTIDE SEQUENCE [LARGE SCALE GENOMIC DNA]</scope>
    <source>
        <strain evidence="8 9">Cudo</strain>
    </source>
</reference>
<keyword evidence="2" id="KW-0489">Methyltransferase</keyword>
<dbReference type="PANTHER" id="PTHR43667">
    <property type="entry name" value="CYCLOPROPANE-FATTY-ACYL-PHOSPHOLIPID SYNTHASE"/>
    <property type="match status" value="1"/>
</dbReference>
<evidence type="ECO:0000256" key="1">
    <source>
        <dbReference type="ARBA" id="ARBA00010815"/>
    </source>
</evidence>
<dbReference type="InterPro" id="IPR057206">
    <property type="entry name" value="DUF7884"/>
</dbReference>
<dbReference type="InterPro" id="IPR003333">
    <property type="entry name" value="CMAS"/>
</dbReference>
<evidence type="ECO:0000313" key="8">
    <source>
        <dbReference type="EMBL" id="EEH15659.1"/>
    </source>
</evidence>
<dbReference type="Proteomes" id="UP000003678">
    <property type="component" value="Unassembled WGS sequence"/>
</dbReference>
<evidence type="ECO:0000259" key="7">
    <source>
        <dbReference type="Pfam" id="PF25371"/>
    </source>
</evidence>
<organism evidence="8 9">
    <name type="scientific">Brucella ceti str. Cudo</name>
    <dbReference type="NCBI Taxonomy" id="595497"/>
    <lineage>
        <taxon>Bacteria</taxon>
        <taxon>Pseudomonadati</taxon>
        <taxon>Pseudomonadota</taxon>
        <taxon>Alphaproteobacteria</taxon>
        <taxon>Hyphomicrobiales</taxon>
        <taxon>Brucellaceae</taxon>
        <taxon>Brucella/Ochrobactrum group</taxon>
        <taxon>Brucella</taxon>
    </lineage>
</organism>
<gene>
    <name evidence="8" type="ORF">BCETI_1000616</name>
</gene>
<protein>
    <submittedName>
        <fullName evidence="8">Cyclopropane-fatty-acyl-phospholipid synthase</fullName>
    </submittedName>
</protein>
<dbReference type="Pfam" id="PF02353">
    <property type="entry name" value="CMAS"/>
    <property type="match status" value="1"/>
</dbReference>
<accession>C0G4J4</accession>
<evidence type="ECO:0000256" key="6">
    <source>
        <dbReference type="SAM" id="MobiDB-lite"/>
    </source>
</evidence>
<feature type="domain" description="DUF7884" evidence="7">
    <location>
        <begin position="22"/>
        <end position="102"/>
    </location>
</feature>
<keyword evidence="4" id="KW-0949">S-adenosyl-L-methionine</keyword>
<dbReference type="EMBL" id="ACJD01000001">
    <property type="protein sequence ID" value="EEH15659.1"/>
    <property type="molecule type" value="Genomic_DNA"/>
</dbReference>
<evidence type="ECO:0000256" key="5">
    <source>
        <dbReference type="ARBA" id="ARBA00023098"/>
    </source>
</evidence>
<feature type="region of interest" description="Disordered" evidence="6">
    <location>
        <begin position="422"/>
        <end position="441"/>
    </location>
</feature>
<evidence type="ECO:0000256" key="3">
    <source>
        <dbReference type="ARBA" id="ARBA00022679"/>
    </source>
</evidence>
<keyword evidence="5" id="KW-0443">Lipid metabolism</keyword>
<proteinExistence type="inferred from homology"/>
<dbReference type="Pfam" id="PF25371">
    <property type="entry name" value="DUF7884"/>
    <property type="match status" value="1"/>
</dbReference>
<comment type="caution">
    <text evidence="8">The sequence shown here is derived from an EMBL/GenBank/DDBJ whole genome shotgun (WGS) entry which is preliminary data.</text>
</comment>
<dbReference type="AlphaFoldDB" id="C0G4J4"/>
<feature type="compositionally biased region" description="Polar residues" evidence="6">
    <location>
        <begin position="429"/>
        <end position="441"/>
    </location>
</feature>
<name>C0G4J4_9HYPH</name>
<dbReference type="GO" id="GO:0032259">
    <property type="term" value="P:methylation"/>
    <property type="evidence" value="ECO:0007669"/>
    <property type="project" value="UniProtKB-KW"/>
</dbReference>
<sequence length="441" mass="49940">MDVCTCFVPKEEMGPMYGMLRTVLTHMIKTGDLTVTDADGSKTRFGDRTGTPVHVHFKTAHAQRAVAFNPELKLAECFMDGEIDFLEGDIYTLLQVVFENTGPTAATEPWMKAAGKLRVLFRRFQQMNTISRSSSNIKSHYDLSGEFYDLFLDPDKQYSCAYFDPPNATLAEAQLAKKRHIAAKMLVKEGDKVLDIGCGWGGMGLYLARHLKANVTGVTLSEEQHAIANQRARDEGLADRAKFELTDYRNINDKFDRLVSVGMFEHVGVGHFAEYFQHVARLMKPDGVFLLHAIGRSDGPGATNPFIRKYIFPGGYIPALSEVLPHIEKAGLYVTDIEILRLHYAETLKAWREAFLANRDKAKALYDECFCRMWEFYLAASESAFRWQNMMVFHIQITHRQEAVPLTRNYIEAEEKRLKRLDSAPKGANSETRSVKKSINA</sequence>
<dbReference type="GO" id="GO:0008168">
    <property type="term" value="F:methyltransferase activity"/>
    <property type="evidence" value="ECO:0007669"/>
    <property type="project" value="UniProtKB-KW"/>
</dbReference>
<dbReference type="Gene3D" id="3.40.50.150">
    <property type="entry name" value="Vaccinia Virus protein VP39"/>
    <property type="match status" value="1"/>
</dbReference>
<keyword evidence="3" id="KW-0808">Transferase</keyword>
<evidence type="ECO:0000313" key="9">
    <source>
        <dbReference type="Proteomes" id="UP000003678"/>
    </source>
</evidence>
<dbReference type="GO" id="GO:0008610">
    <property type="term" value="P:lipid biosynthetic process"/>
    <property type="evidence" value="ECO:0007669"/>
    <property type="project" value="InterPro"/>
</dbReference>
<evidence type="ECO:0000256" key="2">
    <source>
        <dbReference type="ARBA" id="ARBA00022603"/>
    </source>
</evidence>
<dbReference type="InterPro" id="IPR029063">
    <property type="entry name" value="SAM-dependent_MTases_sf"/>
</dbReference>